<evidence type="ECO:0000313" key="3">
    <source>
        <dbReference type="EMBL" id="EJK45614.1"/>
    </source>
</evidence>
<feature type="compositionally biased region" description="Basic and acidic residues" evidence="1">
    <location>
        <begin position="1"/>
        <end position="15"/>
    </location>
</feature>
<dbReference type="SMART" id="SM00717">
    <property type="entry name" value="SANT"/>
    <property type="match status" value="2"/>
</dbReference>
<protein>
    <recommendedName>
        <fullName evidence="2">Myb-like domain-containing protein</fullName>
    </recommendedName>
</protein>
<dbReference type="SUPFAM" id="SSF46689">
    <property type="entry name" value="Homeodomain-like"/>
    <property type="match status" value="1"/>
</dbReference>
<dbReference type="InterPro" id="IPR001005">
    <property type="entry name" value="SANT/Myb"/>
</dbReference>
<feature type="domain" description="Myb-like" evidence="2">
    <location>
        <begin position="99"/>
        <end position="155"/>
    </location>
</feature>
<dbReference type="Proteomes" id="UP000266841">
    <property type="component" value="Unassembled WGS sequence"/>
</dbReference>
<accession>K0R2W8</accession>
<dbReference type="CDD" id="cd00167">
    <property type="entry name" value="SANT"/>
    <property type="match status" value="1"/>
</dbReference>
<feature type="non-terminal residue" evidence="3">
    <location>
        <position position="1"/>
    </location>
</feature>
<keyword evidence="4" id="KW-1185">Reference proteome</keyword>
<feature type="compositionally biased region" description="Basic and acidic residues" evidence="1">
    <location>
        <begin position="23"/>
        <end position="35"/>
    </location>
</feature>
<sequence>QREAGRVDETKEALARKGGKNTAAERKRLVDRGDERTDEEEQKLVRMGRCVSWSQEEDKLLKSLAFLDSNGQIAWNDLSKRFPGKNGSDLYRRWEVISVPDRVVGSWTDQEDAQIFDFGSAYASKNKDSKLIKWGDFSLPGRTRSDISNRYHRIIKKRKTVYVKVPPGKLGVTIHTNVSSFGVITSINLSMCKFADRVSKGDRIVSVDGMAARCMTDLRGDGGERVLGIVKK</sequence>
<dbReference type="Gene3D" id="1.10.10.60">
    <property type="entry name" value="Homeodomain-like"/>
    <property type="match status" value="2"/>
</dbReference>
<reference evidence="3 4" key="1">
    <citation type="journal article" date="2012" name="Genome Biol.">
        <title>Genome and low-iron response of an oceanic diatom adapted to chronic iron limitation.</title>
        <authorList>
            <person name="Lommer M."/>
            <person name="Specht M."/>
            <person name="Roy A.S."/>
            <person name="Kraemer L."/>
            <person name="Andreson R."/>
            <person name="Gutowska M.A."/>
            <person name="Wolf J."/>
            <person name="Bergner S.V."/>
            <person name="Schilhabel M.B."/>
            <person name="Klostermeier U.C."/>
            <person name="Beiko R.G."/>
            <person name="Rosenstiel P."/>
            <person name="Hippler M."/>
            <person name="Laroche J."/>
        </authorList>
    </citation>
    <scope>NUCLEOTIDE SEQUENCE [LARGE SCALE GENOMIC DNA]</scope>
    <source>
        <strain evidence="3 4">CCMP1005</strain>
    </source>
</reference>
<gene>
    <name evidence="3" type="ORF">THAOC_35765</name>
</gene>
<comment type="caution">
    <text evidence="3">The sequence shown here is derived from an EMBL/GenBank/DDBJ whole genome shotgun (WGS) entry which is preliminary data.</text>
</comment>
<evidence type="ECO:0000256" key="1">
    <source>
        <dbReference type="SAM" id="MobiDB-lite"/>
    </source>
</evidence>
<name>K0R2W8_THAOC</name>
<dbReference type="PROSITE" id="PS50090">
    <property type="entry name" value="MYB_LIKE"/>
    <property type="match status" value="2"/>
</dbReference>
<dbReference type="Pfam" id="PF13921">
    <property type="entry name" value="Myb_DNA-bind_6"/>
    <property type="match status" value="1"/>
</dbReference>
<dbReference type="AlphaFoldDB" id="K0R2W8"/>
<dbReference type="EMBL" id="AGNL01048388">
    <property type="protein sequence ID" value="EJK45614.1"/>
    <property type="molecule type" value="Genomic_DNA"/>
</dbReference>
<feature type="domain" description="Myb-like" evidence="2">
    <location>
        <begin position="52"/>
        <end position="98"/>
    </location>
</feature>
<dbReference type="InterPro" id="IPR009057">
    <property type="entry name" value="Homeodomain-like_sf"/>
</dbReference>
<proteinExistence type="predicted"/>
<evidence type="ECO:0000259" key="2">
    <source>
        <dbReference type="PROSITE" id="PS50090"/>
    </source>
</evidence>
<evidence type="ECO:0000313" key="4">
    <source>
        <dbReference type="Proteomes" id="UP000266841"/>
    </source>
</evidence>
<organism evidence="3 4">
    <name type="scientific">Thalassiosira oceanica</name>
    <name type="common">Marine diatom</name>
    <dbReference type="NCBI Taxonomy" id="159749"/>
    <lineage>
        <taxon>Eukaryota</taxon>
        <taxon>Sar</taxon>
        <taxon>Stramenopiles</taxon>
        <taxon>Ochrophyta</taxon>
        <taxon>Bacillariophyta</taxon>
        <taxon>Coscinodiscophyceae</taxon>
        <taxon>Thalassiosirophycidae</taxon>
        <taxon>Thalassiosirales</taxon>
        <taxon>Thalassiosiraceae</taxon>
        <taxon>Thalassiosira</taxon>
    </lineage>
</organism>
<dbReference type="OrthoDB" id="2143914at2759"/>
<feature type="region of interest" description="Disordered" evidence="1">
    <location>
        <begin position="1"/>
        <end position="41"/>
    </location>
</feature>